<evidence type="ECO:0000313" key="1">
    <source>
        <dbReference type="EMBL" id="OWQ74522.1"/>
    </source>
</evidence>
<comment type="caution">
    <text evidence="1">The sequence shown here is derived from an EMBL/GenBank/DDBJ whole genome shotgun (WGS) entry which is preliminary data.</text>
</comment>
<name>A0A246I6T0_STEMA</name>
<proteinExistence type="predicted"/>
<dbReference type="InterPro" id="IPR036770">
    <property type="entry name" value="Ankyrin_rpt-contain_sf"/>
</dbReference>
<dbReference type="Pfam" id="PF00023">
    <property type="entry name" value="Ank"/>
    <property type="match status" value="1"/>
</dbReference>
<dbReference type="SUPFAM" id="SSF48403">
    <property type="entry name" value="Ankyrin repeat"/>
    <property type="match status" value="1"/>
</dbReference>
<organism evidence="1 2">
    <name type="scientific">Stenotrophomonas maltophilia</name>
    <name type="common">Pseudomonas maltophilia</name>
    <name type="synonym">Xanthomonas maltophilia</name>
    <dbReference type="NCBI Taxonomy" id="40324"/>
    <lineage>
        <taxon>Bacteria</taxon>
        <taxon>Pseudomonadati</taxon>
        <taxon>Pseudomonadota</taxon>
        <taxon>Gammaproteobacteria</taxon>
        <taxon>Lysobacterales</taxon>
        <taxon>Lysobacteraceae</taxon>
        <taxon>Stenotrophomonas</taxon>
        <taxon>Stenotrophomonas maltophilia group</taxon>
    </lineage>
</organism>
<evidence type="ECO:0000313" key="2">
    <source>
        <dbReference type="Proteomes" id="UP000197090"/>
    </source>
</evidence>
<accession>A0A246I6T0</accession>
<dbReference type="EMBL" id="NIVX01000069">
    <property type="protein sequence ID" value="OWQ74522.1"/>
    <property type="molecule type" value="Genomic_DNA"/>
</dbReference>
<dbReference type="AlphaFoldDB" id="A0A246I6T0"/>
<dbReference type="Gene3D" id="1.25.40.20">
    <property type="entry name" value="Ankyrin repeat-containing domain"/>
    <property type="match status" value="1"/>
</dbReference>
<reference evidence="1 2" key="1">
    <citation type="submission" date="2017-06" db="EMBL/GenBank/DDBJ databases">
        <authorList>
            <person name="Kim H.J."/>
            <person name="Triplett B.A."/>
        </authorList>
    </citation>
    <scope>NUCLEOTIDE SEQUENCE [LARGE SCALE GENOMIC DNA]</scope>
    <source>
        <strain evidence="1 2">594</strain>
    </source>
</reference>
<dbReference type="Proteomes" id="UP000197090">
    <property type="component" value="Unassembled WGS sequence"/>
</dbReference>
<sequence>MDEMDNLISRLPLEIQARGRTLPFPQFHHACSHGDIEMVAALLKAGAEPDGYPYTYDEMDQPPLVWLAWASDLNSKTKQEVALMLLKAGACIEEGEPRLEALAWQDLEFAQFLESYSPD</sequence>
<dbReference type="InterPro" id="IPR002110">
    <property type="entry name" value="Ankyrin_rpt"/>
</dbReference>
<protein>
    <recommendedName>
        <fullName evidence="3">Ankyrin repeat domain-containing protein</fullName>
    </recommendedName>
</protein>
<evidence type="ECO:0008006" key="3">
    <source>
        <dbReference type="Google" id="ProtNLM"/>
    </source>
</evidence>
<gene>
    <name evidence="1" type="ORF">CEE63_10235</name>
</gene>